<dbReference type="RefSeq" id="WP_067034273.1">
    <property type="nucleotide sequence ID" value="NZ_FLRA01000011.1"/>
</dbReference>
<comment type="function">
    <text evidence="6">Together with LptD, is involved in the assembly of lipopolysaccharide (LPS) at the surface of the outer membrane. Required for the proper assembly of LptD. Binds LPS and may serve as the LPS recognition site at the outer membrane.</text>
</comment>
<evidence type="ECO:0000256" key="3">
    <source>
        <dbReference type="ARBA" id="ARBA00023139"/>
    </source>
</evidence>
<keyword evidence="4 6" id="KW-0998">Cell outer membrane</keyword>
<dbReference type="EMBL" id="FLRB01000002">
    <property type="protein sequence ID" value="SBT19586.1"/>
    <property type="molecule type" value="Genomic_DNA"/>
</dbReference>
<dbReference type="Proteomes" id="UP000092840">
    <property type="component" value="Unassembled WGS sequence"/>
</dbReference>
<name>A0A1C3JQB7_9GAMM</name>
<dbReference type="OrthoDB" id="7349153at2"/>
<dbReference type="GO" id="GO:0009279">
    <property type="term" value="C:cell outer membrane"/>
    <property type="evidence" value="ECO:0007669"/>
    <property type="project" value="UniProtKB-SubCell"/>
</dbReference>
<dbReference type="GO" id="GO:1990351">
    <property type="term" value="C:transporter complex"/>
    <property type="evidence" value="ECO:0007669"/>
    <property type="project" value="TreeGrafter"/>
</dbReference>
<dbReference type="PANTHER" id="PTHR38098:SF1">
    <property type="entry name" value="LPS-ASSEMBLY LIPOPROTEIN LPTE"/>
    <property type="match status" value="1"/>
</dbReference>
<evidence type="ECO:0000313" key="9">
    <source>
        <dbReference type="Proteomes" id="UP000092840"/>
    </source>
</evidence>
<evidence type="ECO:0000313" key="10">
    <source>
        <dbReference type="Proteomes" id="UP000092871"/>
    </source>
</evidence>
<dbReference type="GO" id="GO:0001530">
    <property type="term" value="F:lipopolysaccharide binding"/>
    <property type="evidence" value="ECO:0007669"/>
    <property type="project" value="TreeGrafter"/>
</dbReference>
<evidence type="ECO:0000256" key="2">
    <source>
        <dbReference type="ARBA" id="ARBA00023136"/>
    </source>
</evidence>
<evidence type="ECO:0000313" key="7">
    <source>
        <dbReference type="EMBL" id="SBT17394.1"/>
    </source>
</evidence>
<proteinExistence type="inferred from homology"/>
<gene>
    <name evidence="6" type="primary">lptE</name>
    <name evidence="7" type="ORF">MGA5115_01505</name>
    <name evidence="8" type="ORF">MGA5116_00159</name>
</gene>
<protein>
    <recommendedName>
        <fullName evidence="6">LPS-assembly lipoprotein LptE</fullName>
    </recommendedName>
</protein>
<dbReference type="Proteomes" id="UP000092871">
    <property type="component" value="Unassembled WGS sequence"/>
</dbReference>
<dbReference type="Pfam" id="PF04390">
    <property type="entry name" value="LptE"/>
    <property type="match status" value="1"/>
</dbReference>
<evidence type="ECO:0000313" key="8">
    <source>
        <dbReference type="EMBL" id="SBT19586.1"/>
    </source>
</evidence>
<keyword evidence="1 6" id="KW-0732">Signal</keyword>
<keyword evidence="9" id="KW-1185">Reference proteome</keyword>
<evidence type="ECO:0000256" key="1">
    <source>
        <dbReference type="ARBA" id="ARBA00022729"/>
    </source>
</evidence>
<evidence type="ECO:0000256" key="5">
    <source>
        <dbReference type="ARBA" id="ARBA00023288"/>
    </source>
</evidence>
<organism evidence="7 10">
    <name type="scientific">Marinomonas gallaica</name>
    <dbReference type="NCBI Taxonomy" id="1806667"/>
    <lineage>
        <taxon>Bacteria</taxon>
        <taxon>Pseudomonadati</taxon>
        <taxon>Pseudomonadota</taxon>
        <taxon>Gammaproteobacteria</taxon>
        <taxon>Oceanospirillales</taxon>
        <taxon>Oceanospirillaceae</taxon>
        <taxon>Marinomonas</taxon>
    </lineage>
</organism>
<dbReference type="Gene3D" id="3.30.160.150">
    <property type="entry name" value="Lipoprotein like domain"/>
    <property type="match status" value="1"/>
</dbReference>
<dbReference type="HAMAP" id="MF_01186">
    <property type="entry name" value="LPS_assembly_LptE"/>
    <property type="match status" value="1"/>
</dbReference>
<comment type="subunit">
    <text evidence="6">Component of the lipopolysaccharide transport and assembly complex. Interacts with LptD.</text>
</comment>
<dbReference type="InterPro" id="IPR007485">
    <property type="entry name" value="LPS_assembly_LptE"/>
</dbReference>
<reference evidence="8 9" key="1">
    <citation type="submission" date="2016-06" db="EMBL/GenBank/DDBJ databases">
        <authorList>
            <person name="Rodrigo-Torres L."/>
            <person name="Arahal D.R."/>
        </authorList>
    </citation>
    <scope>NUCLEOTIDE SEQUENCE [LARGE SCALE GENOMIC DNA]</scope>
    <source>
        <strain evidence="8 9">CECT 5116</strain>
    </source>
</reference>
<comment type="subcellular location">
    <subcellularLocation>
        <location evidence="6">Cell outer membrane</location>
        <topology evidence="6">Lipid-anchor</topology>
    </subcellularLocation>
</comment>
<dbReference type="EMBL" id="FLRA01000011">
    <property type="protein sequence ID" value="SBT17394.1"/>
    <property type="molecule type" value="Genomic_DNA"/>
</dbReference>
<dbReference type="PANTHER" id="PTHR38098">
    <property type="entry name" value="LPS-ASSEMBLY LIPOPROTEIN LPTE"/>
    <property type="match status" value="1"/>
</dbReference>
<dbReference type="GO" id="GO:0015920">
    <property type="term" value="P:lipopolysaccharide transport"/>
    <property type="evidence" value="ECO:0007669"/>
    <property type="project" value="TreeGrafter"/>
</dbReference>
<evidence type="ECO:0000256" key="6">
    <source>
        <dbReference type="HAMAP-Rule" id="MF_01186"/>
    </source>
</evidence>
<reference evidence="7 10" key="2">
    <citation type="submission" date="2016-06" db="EMBL/GenBank/DDBJ databases">
        <authorList>
            <person name="Kjaerup R.B."/>
            <person name="Dalgaard T.S."/>
            <person name="Juul-Madsen H.R."/>
        </authorList>
    </citation>
    <scope>NUCLEOTIDE SEQUENCE [LARGE SCALE GENOMIC DNA]</scope>
    <source>
        <strain evidence="7 10">CECT 5115</strain>
    </source>
</reference>
<keyword evidence="3 6" id="KW-0564">Palmitate</keyword>
<comment type="similarity">
    <text evidence="6">Belongs to the LptE lipoprotein family.</text>
</comment>
<dbReference type="PROSITE" id="PS51257">
    <property type="entry name" value="PROKAR_LIPOPROTEIN"/>
    <property type="match status" value="1"/>
</dbReference>
<accession>A0A1C3JQB7</accession>
<dbReference type="AlphaFoldDB" id="A0A1C3JQB7"/>
<dbReference type="GO" id="GO:0043165">
    <property type="term" value="P:Gram-negative-bacterium-type cell outer membrane assembly"/>
    <property type="evidence" value="ECO:0007669"/>
    <property type="project" value="UniProtKB-UniRule"/>
</dbReference>
<keyword evidence="2 6" id="KW-0472">Membrane</keyword>
<keyword evidence="5 6" id="KW-0449">Lipoprotein</keyword>
<evidence type="ECO:0000256" key="4">
    <source>
        <dbReference type="ARBA" id="ARBA00023237"/>
    </source>
</evidence>
<sequence length="169" mass="19001">MSLQLRSLWFIPILVVTLLLSACGFQLRGELNVPAPLQTLVVSLSNHSQDFNRDLRIALAQAGIETIDAEPSANLYELKVNPLNTEDTVMARATDNDITQVQRRISATYFIRNETGKALWGPRTVSTSIMLNNQDAEQSIKTAYNAEQMQRVSRQLAEELVYDLNYAPF</sequence>